<feature type="repeat" description="ANK" evidence="3">
    <location>
        <begin position="216"/>
        <end position="248"/>
    </location>
</feature>
<name>A0A7L5JLW9_9BACT</name>
<dbReference type="PROSITE" id="PS50297">
    <property type="entry name" value="ANK_REP_REGION"/>
    <property type="match status" value="3"/>
</dbReference>
<dbReference type="Pfam" id="PF22561">
    <property type="entry name" value="HisKin-conflict"/>
    <property type="match status" value="1"/>
</dbReference>
<dbReference type="KEGG" id="acib:ACBT_0142"/>
<accession>A0A7L5JLW9</accession>
<proteinExistence type="predicted"/>
<feature type="repeat" description="ANK" evidence="3">
    <location>
        <begin position="285"/>
        <end position="317"/>
    </location>
</feature>
<dbReference type="AlphaFoldDB" id="A0A7L5JLW9"/>
<evidence type="ECO:0000313" key="6">
    <source>
        <dbReference type="EMBL" id="QKJ26127.1"/>
    </source>
</evidence>
<dbReference type="InterPro" id="IPR002110">
    <property type="entry name" value="Ankyrin_rpt"/>
</dbReference>
<dbReference type="PROSITE" id="PS50088">
    <property type="entry name" value="ANK_REPEAT"/>
    <property type="match status" value="4"/>
</dbReference>
<dbReference type="Pfam" id="PF13637">
    <property type="entry name" value="Ank_4"/>
    <property type="match status" value="1"/>
</dbReference>
<evidence type="ECO:0000256" key="3">
    <source>
        <dbReference type="PROSITE-ProRule" id="PRU00023"/>
    </source>
</evidence>
<gene>
    <name evidence="6" type="ORF">ACBT_0142</name>
</gene>
<reference evidence="6 7" key="1">
    <citation type="submission" date="2020-05" db="EMBL/GenBank/DDBJ databases">
        <title>Complete genome sequencing of Campylobacter and Arcobacter type strains.</title>
        <authorList>
            <person name="Miller W.G."/>
            <person name="Yee E."/>
        </authorList>
    </citation>
    <scope>NUCLEOTIDE SEQUENCE [LARGE SCALE GENOMIC DNA]</scope>
    <source>
        <strain evidence="6 7">LMG 21996</strain>
    </source>
</reference>
<feature type="coiled-coil region" evidence="4">
    <location>
        <begin position="369"/>
        <end position="420"/>
    </location>
</feature>
<feature type="domain" description="Histidine Kinase" evidence="5">
    <location>
        <begin position="583"/>
        <end position="878"/>
    </location>
</feature>
<protein>
    <submittedName>
        <fullName evidence="6">Ankyrin domain-containing protein</fullName>
    </submittedName>
</protein>
<dbReference type="Gene3D" id="1.25.40.20">
    <property type="entry name" value="Ankyrin repeat-containing domain"/>
    <property type="match status" value="1"/>
</dbReference>
<dbReference type="PANTHER" id="PTHR24198">
    <property type="entry name" value="ANKYRIN REPEAT AND PROTEIN KINASE DOMAIN-CONTAINING PROTEIN"/>
    <property type="match status" value="1"/>
</dbReference>
<dbReference type="InterPro" id="IPR054731">
    <property type="entry name" value="HisKin-conflict"/>
</dbReference>
<dbReference type="Pfam" id="PF12796">
    <property type="entry name" value="Ank_2"/>
    <property type="match status" value="1"/>
</dbReference>
<evidence type="ECO:0000256" key="2">
    <source>
        <dbReference type="ARBA" id="ARBA00023043"/>
    </source>
</evidence>
<dbReference type="SUPFAM" id="SSF48403">
    <property type="entry name" value="Ankyrin repeat"/>
    <property type="match status" value="1"/>
</dbReference>
<evidence type="ECO:0000256" key="1">
    <source>
        <dbReference type="ARBA" id="ARBA00022737"/>
    </source>
</evidence>
<keyword evidence="2 3" id="KW-0040">ANK repeat</keyword>
<sequence length="879" mass="101783">MKSDYKNLTFKELYNQIFKDGIVTKQNKDRLFKLAKANEDIKTIEKMANELDFKSAKAFLSKQKNLSLEDTIKNSDALSFKKLVDEGADISKIKVSDLIDKRHDDEIIKIFIKKGYYVNVAQLVKKKFDIKTIKLALDNGAKVDDVDNSGLTGILYACEYKNNNILKLLLSNGANPNKSNSSRTSPLLISIDKGCYENVKILLEYHADVNFQSSIDGVTPLIAALDDKNLEIAKLLLTEGTNIDVNLQDINNSTALTKAAYENYIDIVKLLLTKKDIKLNLQGYKGGTALLNAVQNQNSEIAYLLLDAGADASISNEFNTNALNYSLENLDYEMSNLLIKKGIIPIVKKLDQKQIDIQNNSQMLTQKFIEKLKELIKNKEVALNLIKEIILCKKIKTDFLNEYRLDIDLKKIDKNNLNKEIIEFIETLLTEELIMLEKINKKRIPEIILMGYKIDFFKKHINIIMQQFLLGIYSNDQYSNIKHDEYENEYLYRLILRDQIDGKVIVDIYENSLIHNFETNIGKRFRVEYKRINENLYYDKKCGYIMIINDYFVEKPLKGGVAIYKFNLVDEFNNIISTSNKLIHNPKLLSNKLKKFSEPKLKYTNHDWDQSNLTYEKFISDARDGWNEIKNDILILTKDENNNSKLYSNIESFLFNKHLGNVTPSGEIVCWGKGDDKFTEGWSSDKIIKIGNKPHTDKTFKIIMDYFKSLFVIKQDSKDLKLLKKFTKLRKENMYDFKLDLEQIKTVDHENIFTDVERLEFALSTILSEINDRVDRGNEVKVIIEPDKKTNTVVLKIIHIGSTSKSDVDDLVKAINKSGFKGIYENLRSVCDWSIETFCSDEKRYKIDYLYQEIDNNKPHSYPIENEIEGFTHILRFYV</sequence>
<dbReference type="InterPro" id="IPR036770">
    <property type="entry name" value="Ankyrin_rpt-contain_sf"/>
</dbReference>
<evidence type="ECO:0000256" key="4">
    <source>
        <dbReference type="SAM" id="Coils"/>
    </source>
</evidence>
<feature type="repeat" description="ANK" evidence="3">
    <location>
        <begin position="149"/>
        <end position="181"/>
    </location>
</feature>
<dbReference type="Proteomes" id="UP000509513">
    <property type="component" value="Chromosome"/>
</dbReference>
<dbReference type="EMBL" id="CP054051">
    <property type="protein sequence ID" value="QKJ26127.1"/>
    <property type="molecule type" value="Genomic_DNA"/>
</dbReference>
<dbReference type="RefSeq" id="WP_176325317.1">
    <property type="nucleotide sequence ID" value="NZ_CP054051.1"/>
</dbReference>
<keyword evidence="4" id="KW-0175">Coiled coil</keyword>
<feature type="repeat" description="ANK" evidence="3">
    <location>
        <begin position="182"/>
        <end position="214"/>
    </location>
</feature>
<dbReference type="PANTHER" id="PTHR24198:SF165">
    <property type="entry name" value="ANKYRIN REPEAT-CONTAINING PROTEIN-RELATED"/>
    <property type="match status" value="1"/>
</dbReference>
<dbReference type="SMART" id="SM00248">
    <property type="entry name" value="ANK"/>
    <property type="match status" value="8"/>
</dbReference>
<keyword evidence="1" id="KW-0677">Repeat</keyword>
<evidence type="ECO:0000259" key="5">
    <source>
        <dbReference type="Pfam" id="PF22561"/>
    </source>
</evidence>
<organism evidence="6 7">
    <name type="scientific">Aliarcobacter cibarius</name>
    <dbReference type="NCBI Taxonomy" id="255507"/>
    <lineage>
        <taxon>Bacteria</taxon>
        <taxon>Pseudomonadati</taxon>
        <taxon>Campylobacterota</taxon>
        <taxon>Epsilonproteobacteria</taxon>
        <taxon>Campylobacterales</taxon>
        <taxon>Arcobacteraceae</taxon>
        <taxon>Aliarcobacter</taxon>
    </lineage>
</organism>
<evidence type="ECO:0000313" key="7">
    <source>
        <dbReference type="Proteomes" id="UP000509513"/>
    </source>
</evidence>